<accession>A0ABP0J6Z2</accession>
<feature type="region of interest" description="Disordered" evidence="1">
    <location>
        <begin position="238"/>
        <end position="288"/>
    </location>
</feature>
<reference evidence="2 3" key="1">
    <citation type="submission" date="2024-02" db="EMBL/GenBank/DDBJ databases">
        <authorList>
            <person name="Chen Y."/>
            <person name="Shah S."/>
            <person name="Dougan E. K."/>
            <person name="Thang M."/>
            <person name="Chan C."/>
        </authorList>
    </citation>
    <scope>NUCLEOTIDE SEQUENCE [LARGE SCALE GENOMIC DNA]</scope>
</reference>
<organism evidence="2 3">
    <name type="scientific">Durusdinium trenchii</name>
    <dbReference type="NCBI Taxonomy" id="1381693"/>
    <lineage>
        <taxon>Eukaryota</taxon>
        <taxon>Sar</taxon>
        <taxon>Alveolata</taxon>
        <taxon>Dinophyceae</taxon>
        <taxon>Suessiales</taxon>
        <taxon>Symbiodiniaceae</taxon>
        <taxon>Durusdinium</taxon>
    </lineage>
</organism>
<dbReference type="EMBL" id="CAXAMM010006158">
    <property type="protein sequence ID" value="CAK9010023.1"/>
    <property type="molecule type" value="Genomic_DNA"/>
</dbReference>
<keyword evidence="3" id="KW-1185">Reference proteome</keyword>
<proteinExistence type="predicted"/>
<feature type="compositionally biased region" description="Acidic residues" evidence="1">
    <location>
        <begin position="164"/>
        <end position="182"/>
    </location>
</feature>
<feature type="non-terminal residue" evidence="2">
    <location>
        <position position="354"/>
    </location>
</feature>
<sequence>MGRLNKVLREHPSRHVAFAAAFEESEQLKNAGLGFLHDHSGRLFTRGTITLSDVSINKEAVLAIFRGLKRYGGGGASYRLSQYEIKKSILLFFDQGGLWPKGLHSSIPACDEWAMKTAKGVVKLVSQMRRLMKRAKCSKRKQLNELRDAILELGLPEAALQPEANDDDDEDDAPDPDVDEDISALSASSVKPRPDLGRLCPKDAMLSRALQQVVASLEEKLKQGKGQPAVAFPVSAQYKKSQVVTDPGKGEGGKKKKPGKKKLKKKKTKAVLPAPSEAKPREIESPTPTVYVPGEYQKIQAQFIQDFLQNANTEGQKPQMAEARLAWANSLKRAQLLCDLSVSELKKRRFIGKG</sequence>
<evidence type="ECO:0000313" key="2">
    <source>
        <dbReference type="EMBL" id="CAK9010023.1"/>
    </source>
</evidence>
<gene>
    <name evidence="2" type="ORF">SCF082_LOCUS10499</name>
</gene>
<feature type="region of interest" description="Disordered" evidence="1">
    <location>
        <begin position="160"/>
        <end position="199"/>
    </location>
</feature>
<evidence type="ECO:0000313" key="3">
    <source>
        <dbReference type="Proteomes" id="UP001642464"/>
    </source>
</evidence>
<evidence type="ECO:0000256" key="1">
    <source>
        <dbReference type="SAM" id="MobiDB-lite"/>
    </source>
</evidence>
<protein>
    <submittedName>
        <fullName evidence="2">Uncharacterized protein</fullName>
    </submittedName>
</protein>
<comment type="caution">
    <text evidence="2">The sequence shown here is derived from an EMBL/GenBank/DDBJ whole genome shotgun (WGS) entry which is preliminary data.</text>
</comment>
<name>A0ABP0J6Z2_9DINO</name>
<dbReference type="Proteomes" id="UP001642464">
    <property type="component" value="Unassembled WGS sequence"/>
</dbReference>
<feature type="compositionally biased region" description="Basic residues" evidence="1">
    <location>
        <begin position="254"/>
        <end position="269"/>
    </location>
</feature>